<feature type="transmembrane region" description="Helical" evidence="7">
    <location>
        <begin position="199"/>
        <end position="220"/>
    </location>
</feature>
<feature type="transmembrane region" description="Helical" evidence="7">
    <location>
        <begin position="102"/>
        <end position="127"/>
    </location>
</feature>
<dbReference type="AlphaFoldDB" id="A0A1I4LZB4"/>
<evidence type="ECO:0000256" key="2">
    <source>
        <dbReference type="ARBA" id="ARBA00022448"/>
    </source>
</evidence>
<sequence length="287" mass="32399">MKKTSSVFYWMTIPAFILFFVFHTLPALQGIFYSFTDYIGFGDYGFVGFRNFINLLNDGRAFDAYIFTFKFAIVSTIIVNILSLLIALGLNAKIKFKDTFRAIYFVPYMLSILVVGYIFNHIFTFILPEIGRNLGIDILSKNILGNMDLAWIGVVILAVWNSSGFNTLLYLSGLQTVPDELYEVAKIDGAGKWDQFKHITFPLIAPFFTINIVISMRGFLMVFDHIMALTQGGPGRATESITLLIYNGGFMGGEFAYQTANAVVFLIVVLSISLFQIKVLQKREVDY</sequence>
<evidence type="ECO:0000256" key="1">
    <source>
        <dbReference type="ARBA" id="ARBA00004651"/>
    </source>
</evidence>
<feature type="transmembrane region" description="Helical" evidence="7">
    <location>
        <begin position="7"/>
        <end position="25"/>
    </location>
</feature>
<feature type="transmembrane region" description="Helical" evidence="7">
    <location>
        <begin position="64"/>
        <end position="90"/>
    </location>
</feature>
<evidence type="ECO:0000256" key="6">
    <source>
        <dbReference type="ARBA" id="ARBA00023136"/>
    </source>
</evidence>
<feature type="transmembrane region" description="Helical" evidence="7">
    <location>
        <begin position="149"/>
        <end position="171"/>
    </location>
</feature>
<evidence type="ECO:0000313" key="10">
    <source>
        <dbReference type="Proteomes" id="UP000199006"/>
    </source>
</evidence>
<comment type="similarity">
    <text evidence="7">Belongs to the binding-protein-dependent transport system permease family.</text>
</comment>
<dbReference type="Gene3D" id="1.10.3720.10">
    <property type="entry name" value="MetI-like"/>
    <property type="match status" value="1"/>
</dbReference>
<comment type="subcellular location">
    <subcellularLocation>
        <location evidence="1 7">Cell membrane</location>
        <topology evidence="1 7">Multi-pass membrane protein</topology>
    </subcellularLocation>
</comment>
<feature type="transmembrane region" description="Helical" evidence="7">
    <location>
        <begin position="255"/>
        <end position="275"/>
    </location>
</feature>
<dbReference type="InterPro" id="IPR000515">
    <property type="entry name" value="MetI-like"/>
</dbReference>
<proteinExistence type="inferred from homology"/>
<dbReference type="SUPFAM" id="SSF161098">
    <property type="entry name" value="MetI-like"/>
    <property type="match status" value="1"/>
</dbReference>
<evidence type="ECO:0000313" key="9">
    <source>
        <dbReference type="EMBL" id="SFL96290.1"/>
    </source>
</evidence>
<dbReference type="GO" id="GO:0055085">
    <property type="term" value="P:transmembrane transport"/>
    <property type="evidence" value="ECO:0007669"/>
    <property type="project" value="InterPro"/>
</dbReference>
<gene>
    <name evidence="9" type="ORF">SAMN02983006_02455</name>
</gene>
<protein>
    <submittedName>
        <fullName evidence="9">Carbohydrate ABC transporter membrane protein 1, CUT1 family (TC 3.A.1.1.-)</fullName>
    </submittedName>
</protein>
<reference evidence="9 10" key="1">
    <citation type="submission" date="2016-10" db="EMBL/GenBank/DDBJ databases">
        <authorList>
            <person name="de Groot N.N."/>
        </authorList>
    </citation>
    <scope>NUCLEOTIDE SEQUENCE [LARGE SCALE GENOMIC DNA]</scope>
    <source>
        <strain evidence="9 10">ATCC 51327</strain>
    </source>
</reference>
<keyword evidence="6 7" id="KW-0472">Membrane</keyword>
<dbReference type="InterPro" id="IPR050809">
    <property type="entry name" value="UgpAE/MalFG_permease"/>
</dbReference>
<dbReference type="GO" id="GO:0005886">
    <property type="term" value="C:plasma membrane"/>
    <property type="evidence" value="ECO:0007669"/>
    <property type="project" value="UniProtKB-SubCell"/>
</dbReference>
<accession>A0A1I4LZB4</accession>
<dbReference type="PANTHER" id="PTHR43227:SF11">
    <property type="entry name" value="BLL4140 PROTEIN"/>
    <property type="match status" value="1"/>
</dbReference>
<name>A0A1I4LZB4_9FIRM</name>
<dbReference type="Proteomes" id="UP000199006">
    <property type="component" value="Unassembled WGS sequence"/>
</dbReference>
<dbReference type="CDD" id="cd06261">
    <property type="entry name" value="TM_PBP2"/>
    <property type="match status" value="1"/>
</dbReference>
<dbReference type="OrthoDB" id="9786413at2"/>
<keyword evidence="3" id="KW-1003">Cell membrane</keyword>
<dbReference type="EMBL" id="FOTI01000046">
    <property type="protein sequence ID" value="SFL96290.1"/>
    <property type="molecule type" value="Genomic_DNA"/>
</dbReference>
<evidence type="ECO:0000259" key="8">
    <source>
        <dbReference type="PROSITE" id="PS50928"/>
    </source>
</evidence>
<dbReference type="InterPro" id="IPR035906">
    <property type="entry name" value="MetI-like_sf"/>
</dbReference>
<keyword evidence="2 7" id="KW-0813">Transport</keyword>
<evidence type="ECO:0000256" key="7">
    <source>
        <dbReference type="RuleBase" id="RU363032"/>
    </source>
</evidence>
<evidence type="ECO:0000256" key="4">
    <source>
        <dbReference type="ARBA" id="ARBA00022692"/>
    </source>
</evidence>
<dbReference type="Pfam" id="PF00528">
    <property type="entry name" value="BPD_transp_1"/>
    <property type="match status" value="1"/>
</dbReference>
<feature type="domain" description="ABC transmembrane type-1" evidence="8">
    <location>
        <begin position="65"/>
        <end position="276"/>
    </location>
</feature>
<organism evidence="9 10">
    <name type="scientific">Halanaerobium salsuginis</name>
    <dbReference type="NCBI Taxonomy" id="29563"/>
    <lineage>
        <taxon>Bacteria</taxon>
        <taxon>Bacillati</taxon>
        <taxon>Bacillota</taxon>
        <taxon>Clostridia</taxon>
        <taxon>Halanaerobiales</taxon>
        <taxon>Halanaerobiaceae</taxon>
        <taxon>Halanaerobium</taxon>
    </lineage>
</organism>
<dbReference type="RefSeq" id="WP_089862467.1">
    <property type="nucleotide sequence ID" value="NZ_FOTI01000046.1"/>
</dbReference>
<keyword evidence="4 7" id="KW-0812">Transmembrane</keyword>
<evidence type="ECO:0000256" key="5">
    <source>
        <dbReference type="ARBA" id="ARBA00022989"/>
    </source>
</evidence>
<dbReference type="PROSITE" id="PS50928">
    <property type="entry name" value="ABC_TM1"/>
    <property type="match status" value="1"/>
</dbReference>
<evidence type="ECO:0000256" key="3">
    <source>
        <dbReference type="ARBA" id="ARBA00022475"/>
    </source>
</evidence>
<keyword evidence="10" id="KW-1185">Reference proteome</keyword>
<dbReference type="PANTHER" id="PTHR43227">
    <property type="entry name" value="BLL4140 PROTEIN"/>
    <property type="match status" value="1"/>
</dbReference>
<dbReference type="STRING" id="29563.SAMN02983006_02455"/>
<keyword evidence="5 7" id="KW-1133">Transmembrane helix</keyword>